<sequence>MNISTHRWAHVYVEGNKLSVWVCPDSAGFDKSGNWDSDIMESNSLNLTAPATRAGWVELHAKLRHWFSPITVECGQ</sequence>
<keyword evidence="2" id="KW-1185">Reference proteome</keyword>
<reference evidence="1 2" key="1">
    <citation type="submission" date="2020-04" db="EMBL/GenBank/DDBJ databases">
        <title>Pseudoalteromonas caenipelagi sp. nov., isolated from a tidal flat.</title>
        <authorList>
            <person name="Park S."/>
            <person name="Yoon J.-H."/>
        </authorList>
    </citation>
    <scope>NUCLEOTIDE SEQUENCE [LARGE SCALE GENOMIC DNA]</scope>
    <source>
        <strain evidence="1 2">JBTF-M23</strain>
    </source>
</reference>
<comment type="caution">
    <text evidence="1">The sequence shown here is derived from an EMBL/GenBank/DDBJ whole genome shotgun (WGS) entry which is preliminary data.</text>
</comment>
<name>A0A849VJV9_9GAMM</name>
<dbReference type="AlphaFoldDB" id="A0A849VJV9"/>
<dbReference type="Proteomes" id="UP000586305">
    <property type="component" value="Unassembled WGS sequence"/>
</dbReference>
<dbReference type="RefSeq" id="WP_171628165.1">
    <property type="nucleotide sequence ID" value="NZ_JABBPG010000016.1"/>
</dbReference>
<dbReference type="EMBL" id="JABBPG010000016">
    <property type="protein sequence ID" value="NOU53130.1"/>
    <property type="molecule type" value="Genomic_DNA"/>
</dbReference>
<evidence type="ECO:0000313" key="2">
    <source>
        <dbReference type="Proteomes" id="UP000586305"/>
    </source>
</evidence>
<proteinExistence type="predicted"/>
<gene>
    <name evidence="1" type="ORF">HG263_21755</name>
</gene>
<organism evidence="1 2">
    <name type="scientific">Pseudoalteromonas caenipelagi</name>
    <dbReference type="NCBI Taxonomy" id="2726988"/>
    <lineage>
        <taxon>Bacteria</taxon>
        <taxon>Pseudomonadati</taxon>
        <taxon>Pseudomonadota</taxon>
        <taxon>Gammaproteobacteria</taxon>
        <taxon>Alteromonadales</taxon>
        <taxon>Pseudoalteromonadaceae</taxon>
        <taxon>Pseudoalteromonas</taxon>
    </lineage>
</organism>
<accession>A0A849VJV9</accession>
<protein>
    <submittedName>
        <fullName evidence="1">Uncharacterized protein</fullName>
    </submittedName>
</protein>
<evidence type="ECO:0000313" key="1">
    <source>
        <dbReference type="EMBL" id="NOU53130.1"/>
    </source>
</evidence>